<feature type="region of interest" description="Disordered" evidence="1">
    <location>
        <begin position="154"/>
        <end position="279"/>
    </location>
</feature>
<feature type="compositionally biased region" description="Polar residues" evidence="1">
    <location>
        <begin position="185"/>
        <end position="194"/>
    </location>
</feature>
<accession>A0A8H5B1M3</accession>
<feature type="region of interest" description="Disordered" evidence="1">
    <location>
        <begin position="1"/>
        <end position="34"/>
    </location>
</feature>
<dbReference type="AlphaFoldDB" id="A0A8H5B1M3"/>
<reference evidence="2 3" key="1">
    <citation type="journal article" date="2020" name="ISME J.">
        <title>Uncovering the hidden diversity of litter-decomposition mechanisms in mushroom-forming fungi.</title>
        <authorList>
            <person name="Floudas D."/>
            <person name="Bentzer J."/>
            <person name="Ahren D."/>
            <person name="Johansson T."/>
            <person name="Persson P."/>
            <person name="Tunlid A."/>
        </authorList>
    </citation>
    <scope>NUCLEOTIDE SEQUENCE [LARGE SCALE GENOMIC DNA]</scope>
    <source>
        <strain evidence="2 3">CBS 175.51</strain>
    </source>
</reference>
<organism evidence="2 3">
    <name type="scientific">Ephemerocybe angulata</name>
    <dbReference type="NCBI Taxonomy" id="980116"/>
    <lineage>
        <taxon>Eukaryota</taxon>
        <taxon>Fungi</taxon>
        <taxon>Dikarya</taxon>
        <taxon>Basidiomycota</taxon>
        <taxon>Agaricomycotina</taxon>
        <taxon>Agaricomycetes</taxon>
        <taxon>Agaricomycetidae</taxon>
        <taxon>Agaricales</taxon>
        <taxon>Agaricineae</taxon>
        <taxon>Psathyrellaceae</taxon>
        <taxon>Ephemerocybe</taxon>
    </lineage>
</organism>
<evidence type="ECO:0000256" key="1">
    <source>
        <dbReference type="SAM" id="MobiDB-lite"/>
    </source>
</evidence>
<dbReference type="OrthoDB" id="3226344at2759"/>
<name>A0A8H5B1M3_9AGAR</name>
<dbReference type="EMBL" id="JAACJK010000221">
    <property type="protein sequence ID" value="KAF5314656.1"/>
    <property type="molecule type" value="Genomic_DNA"/>
</dbReference>
<feature type="compositionally biased region" description="Low complexity" evidence="1">
    <location>
        <begin position="160"/>
        <end position="175"/>
    </location>
</feature>
<protein>
    <submittedName>
        <fullName evidence="2">Uncharacterized protein</fullName>
    </submittedName>
</protein>
<sequence>MMLVQKPPAFSLAQPPAHYAQHRRQTSAPPAVVVQPTRTPGLLYIAKPAKATPQRQLQPNQRKEANRTGPKPKVARAPALLNPAEITDKKPALAVLQAPVSPTPVRGRVVPKQGNRERTTRSKHGRQPSPPVELQPFTPSSQAEVIISSTNQFNPFLDSKQQPAAIPVPKAAKPQHQQEQHQLARSDPTTSHMRSGTRKGAHKVRFPVCDDVSEVGDSSDTETPSPVTPPATPLRKHAQAHVQSAPPARHTAAFPFNNVSPQQQNKGRRHRRSPSEGVFNMSLSSDEDVAAGSGNVLLTFARSRAQQKVPTTPSPSLSRATAVALFPEGAKGDQQTALFYASSLFQNSPSPDELPDLSFFED</sequence>
<keyword evidence="3" id="KW-1185">Reference proteome</keyword>
<feature type="region of interest" description="Disordered" evidence="1">
    <location>
        <begin position="47"/>
        <end position="89"/>
    </location>
</feature>
<gene>
    <name evidence="2" type="ORF">D9611_007084</name>
</gene>
<comment type="caution">
    <text evidence="2">The sequence shown here is derived from an EMBL/GenBank/DDBJ whole genome shotgun (WGS) entry which is preliminary data.</text>
</comment>
<dbReference type="Proteomes" id="UP000541558">
    <property type="component" value="Unassembled WGS sequence"/>
</dbReference>
<proteinExistence type="predicted"/>
<feature type="compositionally biased region" description="Acidic residues" evidence="1">
    <location>
        <begin position="211"/>
        <end position="220"/>
    </location>
</feature>
<feature type="region of interest" description="Disordered" evidence="1">
    <location>
        <begin position="103"/>
        <end position="138"/>
    </location>
</feature>
<feature type="compositionally biased region" description="Basic residues" evidence="1">
    <location>
        <begin position="195"/>
        <end position="205"/>
    </location>
</feature>
<evidence type="ECO:0000313" key="3">
    <source>
        <dbReference type="Proteomes" id="UP000541558"/>
    </source>
</evidence>
<evidence type="ECO:0000313" key="2">
    <source>
        <dbReference type="EMBL" id="KAF5314656.1"/>
    </source>
</evidence>